<dbReference type="InterPro" id="IPR000889">
    <property type="entry name" value="Glutathione_peroxidase"/>
</dbReference>
<dbReference type="CDD" id="cd00340">
    <property type="entry name" value="GSH_Peroxidase"/>
    <property type="match status" value="1"/>
</dbReference>
<dbReference type="PANTHER" id="PTHR11592:SF78">
    <property type="entry name" value="GLUTATHIONE PEROXIDASE"/>
    <property type="match status" value="1"/>
</dbReference>
<feature type="region of interest" description="Disordered" evidence="8">
    <location>
        <begin position="170"/>
        <end position="193"/>
    </location>
</feature>
<dbReference type="Pfam" id="PF00255">
    <property type="entry name" value="GSHPx"/>
    <property type="match status" value="1"/>
</dbReference>
<dbReference type="PROSITE" id="PS00763">
    <property type="entry name" value="GLUTATHIONE_PEROXID_2"/>
    <property type="match status" value="1"/>
</dbReference>
<organism evidence="9 10">
    <name type="scientific">Lodderomyces beijingensis</name>
    <dbReference type="NCBI Taxonomy" id="1775926"/>
    <lineage>
        <taxon>Eukaryota</taxon>
        <taxon>Fungi</taxon>
        <taxon>Dikarya</taxon>
        <taxon>Ascomycota</taxon>
        <taxon>Saccharomycotina</taxon>
        <taxon>Pichiomycetes</taxon>
        <taxon>Debaryomycetaceae</taxon>
        <taxon>Candida/Lodderomyces clade</taxon>
        <taxon>Lodderomyces</taxon>
    </lineage>
</organism>
<keyword evidence="3" id="KW-0049">Antioxidant</keyword>
<evidence type="ECO:0000256" key="5">
    <source>
        <dbReference type="ARBA" id="ARBA00023284"/>
    </source>
</evidence>
<dbReference type="SUPFAM" id="SSF52833">
    <property type="entry name" value="Thioredoxin-like"/>
    <property type="match status" value="1"/>
</dbReference>
<keyword evidence="4 7" id="KW-0560">Oxidoreductase</keyword>
<dbReference type="Proteomes" id="UP001497383">
    <property type="component" value="Chromosome 5"/>
</dbReference>
<dbReference type="Gene3D" id="3.40.30.10">
    <property type="entry name" value="Glutaredoxin"/>
    <property type="match status" value="1"/>
</dbReference>
<proteinExistence type="inferred from homology"/>
<reference evidence="9 10" key="1">
    <citation type="submission" date="2024-03" db="EMBL/GenBank/DDBJ databases">
        <authorList>
            <person name="Brejova B."/>
        </authorList>
    </citation>
    <scope>NUCLEOTIDE SEQUENCE [LARGE SCALE GENOMIC DNA]</scope>
    <source>
        <strain evidence="9 10">CBS 14171</strain>
    </source>
</reference>
<dbReference type="GeneID" id="92209574"/>
<dbReference type="PROSITE" id="PS00460">
    <property type="entry name" value="GLUTATHIONE_PEROXID_1"/>
    <property type="match status" value="1"/>
</dbReference>
<dbReference type="PRINTS" id="PR01011">
    <property type="entry name" value="GLUTPROXDASE"/>
</dbReference>
<dbReference type="PIRSF" id="PIRSF000303">
    <property type="entry name" value="Glutathion_perox"/>
    <property type="match status" value="1"/>
</dbReference>
<sequence length="193" mass="21732">MPDTTLRSIYDFKCKDAQNTPVDFATLKGKVLLIVNVASLCGFTPQYHELQTLHSKYASRGLVILAFPCNQFGNQEPRSSRHVARDMRDAYGVDFAIMKKCNVNGEDTLDLYAFLKSRQRGLFGFEGVRWNFEKFVVSAAGEVVARFDSWVTPLQFENYLSILLSECEADGREKDQGKAVGEGKEVKEGKERG</sequence>
<evidence type="ECO:0000313" key="9">
    <source>
        <dbReference type="EMBL" id="CAK9440278.1"/>
    </source>
</evidence>
<evidence type="ECO:0000313" key="10">
    <source>
        <dbReference type="Proteomes" id="UP001497383"/>
    </source>
</evidence>
<evidence type="ECO:0000256" key="8">
    <source>
        <dbReference type="SAM" id="MobiDB-lite"/>
    </source>
</evidence>
<evidence type="ECO:0000256" key="4">
    <source>
        <dbReference type="ARBA" id="ARBA00023002"/>
    </source>
</evidence>
<dbReference type="InterPro" id="IPR029759">
    <property type="entry name" value="GPX_AS"/>
</dbReference>
<keyword evidence="5" id="KW-0676">Redox-active center</keyword>
<dbReference type="InterPro" id="IPR036249">
    <property type="entry name" value="Thioredoxin-like_sf"/>
</dbReference>
<gene>
    <name evidence="9" type="ORF">LODBEIA_P43780</name>
</gene>
<dbReference type="EMBL" id="OZ022409">
    <property type="protein sequence ID" value="CAK9440278.1"/>
    <property type="molecule type" value="Genomic_DNA"/>
</dbReference>
<dbReference type="RefSeq" id="XP_066831316.1">
    <property type="nucleotide sequence ID" value="XM_066974592.1"/>
</dbReference>
<evidence type="ECO:0000256" key="2">
    <source>
        <dbReference type="ARBA" id="ARBA00022559"/>
    </source>
</evidence>
<accession>A0ABP0ZPT7</accession>
<evidence type="ECO:0000256" key="7">
    <source>
        <dbReference type="RuleBase" id="RU000499"/>
    </source>
</evidence>
<name>A0ABP0ZPT7_9ASCO</name>
<evidence type="ECO:0000256" key="3">
    <source>
        <dbReference type="ARBA" id="ARBA00022862"/>
    </source>
</evidence>
<protein>
    <recommendedName>
        <fullName evidence="7">Glutathione peroxidase</fullName>
    </recommendedName>
</protein>
<evidence type="ECO:0000256" key="1">
    <source>
        <dbReference type="ARBA" id="ARBA00006926"/>
    </source>
</evidence>
<evidence type="ECO:0000256" key="6">
    <source>
        <dbReference type="ARBA" id="ARBA00049091"/>
    </source>
</evidence>
<keyword evidence="10" id="KW-1185">Reference proteome</keyword>
<dbReference type="PROSITE" id="PS51355">
    <property type="entry name" value="GLUTATHIONE_PEROXID_3"/>
    <property type="match status" value="1"/>
</dbReference>
<dbReference type="PANTHER" id="PTHR11592">
    <property type="entry name" value="GLUTATHIONE PEROXIDASE"/>
    <property type="match status" value="1"/>
</dbReference>
<comment type="similarity">
    <text evidence="1 7">Belongs to the glutathione peroxidase family.</text>
</comment>
<comment type="catalytic activity">
    <reaction evidence="6">
        <text>a hydroperoxide + [thioredoxin]-dithiol = an alcohol + [thioredoxin]-disulfide + H2O</text>
        <dbReference type="Rhea" id="RHEA:62620"/>
        <dbReference type="Rhea" id="RHEA-COMP:10698"/>
        <dbReference type="Rhea" id="RHEA-COMP:10700"/>
        <dbReference type="ChEBI" id="CHEBI:15377"/>
        <dbReference type="ChEBI" id="CHEBI:29950"/>
        <dbReference type="ChEBI" id="CHEBI:30879"/>
        <dbReference type="ChEBI" id="CHEBI:35924"/>
        <dbReference type="ChEBI" id="CHEBI:50058"/>
        <dbReference type="EC" id="1.11.1.24"/>
    </reaction>
</comment>
<keyword evidence="2 7" id="KW-0575">Peroxidase</keyword>
<dbReference type="InterPro" id="IPR029760">
    <property type="entry name" value="GPX_CS"/>
</dbReference>